<proteinExistence type="predicted"/>
<name>A0A553ZXJ4_9BACI</name>
<keyword evidence="3" id="KW-1185">Reference proteome</keyword>
<dbReference type="InterPro" id="IPR018728">
    <property type="entry name" value="DUF2268"/>
</dbReference>
<dbReference type="Proteomes" id="UP000318521">
    <property type="component" value="Unassembled WGS sequence"/>
</dbReference>
<reference evidence="2 3" key="1">
    <citation type="submission" date="2019-07" db="EMBL/GenBank/DDBJ databases">
        <authorList>
            <person name="Park Y.J."/>
            <person name="Jeong S.E."/>
            <person name="Jung H.S."/>
        </authorList>
    </citation>
    <scope>NUCLEOTIDE SEQUENCE [LARGE SCALE GENOMIC DNA]</scope>
    <source>
        <strain evidence="3">P16(2019)</strain>
    </source>
</reference>
<organism evidence="2 3">
    <name type="scientific">Alkalicoccobacillus porphyridii</name>
    <dbReference type="NCBI Taxonomy" id="2597270"/>
    <lineage>
        <taxon>Bacteria</taxon>
        <taxon>Bacillati</taxon>
        <taxon>Bacillota</taxon>
        <taxon>Bacilli</taxon>
        <taxon>Bacillales</taxon>
        <taxon>Bacillaceae</taxon>
        <taxon>Alkalicoccobacillus</taxon>
    </lineage>
</organism>
<evidence type="ECO:0000313" key="2">
    <source>
        <dbReference type="EMBL" id="TSB46115.1"/>
    </source>
</evidence>
<feature type="domain" description="DUF2268" evidence="1">
    <location>
        <begin position="88"/>
        <end position="272"/>
    </location>
</feature>
<evidence type="ECO:0000313" key="3">
    <source>
        <dbReference type="Proteomes" id="UP000318521"/>
    </source>
</evidence>
<comment type="caution">
    <text evidence="2">The sequence shown here is derived from an EMBL/GenBank/DDBJ whole genome shotgun (WGS) entry which is preliminary data.</text>
</comment>
<dbReference type="AlphaFoldDB" id="A0A553ZXJ4"/>
<dbReference type="EMBL" id="VLXZ01000007">
    <property type="protein sequence ID" value="TSB46115.1"/>
    <property type="molecule type" value="Genomic_DNA"/>
</dbReference>
<evidence type="ECO:0000259" key="1">
    <source>
        <dbReference type="Pfam" id="PF10026"/>
    </source>
</evidence>
<sequence>MERCQEVTFGLSVVRTDKWLNWYLQDHSNFRQSKDSIQVQKRFFVEPLVKWFDEDFKDSLHSFLLEQGLFAPKESRLAELKKLAEQSIWQDVQECFVRIKARWNGPDVPIYILPVDPDIAEPTKKAGLSFPFAVILFIGTHLTKAEIEALFIHEYHHTVRLSHTNRTEDNITFLESMYMEGLAECAVLEMVGSSQLAHWTSLYKDTWKPKWVEKWIVPNLDLIGRSKHRKYLYGQHRLTIPPMLGYYFGYQLARTSCMLRPDRDIADWLAFTGDECEKWLKEVIKSMTAVE</sequence>
<accession>A0A553ZXJ4</accession>
<dbReference type="OrthoDB" id="2449457at2"/>
<protein>
    <recommendedName>
        <fullName evidence="1">DUF2268 domain-containing protein</fullName>
    </recommendedName>
</protein>
<dbReference type="Pfam" id="PF10026">
    <property type="entry name" value="DUF2268"/>
    <property type="match status" value="1"/>
</dbReference>
<gene>
    <name evidence="2" type="ORF">FN960_12170</name>
</gene>